<evidence type="ECO:0000256" key="3">
    <source>
        <dbReference type="ARBA" id="ARBA00022729"/>
    </source>
</evidence>
<evidence type="ECO:0000256" key="7">
    <source>
        <dbReference type="ARBA" id="ARBA00023180"/>
    </source>
</evidence>
<keyword evidence="4 8" id="KW-1133">Transmembrane helix</keyword>
<keyword evidence="6 9" id="KW-0675">Receptor</keyword>
<proteinExistence type="predicted"/>
<dbReference type="PANTHER" id="PTHR48063:SF112">
    <property type="entry name" value="RECEPTOR LIKE PROTEIN 30-LIKE"/>
    <property type="match status" value="1"/>
</dbReference>
<evidence type="ECO:0000256" key="1">
    <source>
        <dbReference type="ARBA" id="ARBA00004479"/>
    </source>
</evidence>
<dbReference type="Proteomes" id="UP000265520">
    <property type="component" value="Unassembled WGS sequence"/>
</dbReference>
<evidence type="ECO:0000256" key="2">
    <source>
        <dbReference type="ARBA" id="ARBA00022692"/>
    </source>
</evidence>
<organism evidence="9 10">
    <name type="scientific">Trifolium medium</name>
    <dbReference type="NCBI Taxonomy" id="97028"/>
    <lineage>
        <taxon>Eukaryota</taxon>
        <taxon>Viridiplantae</taxon>
        <taxon>Streptophyta</taxon>
        <taxon>Embryophyta</taxon>
        <taxon>Tracheophyta</taxon>
        <taxon>Spermatophyta</taxon>
        <taxon>Magnoliopsida</taxon>
        <taxon>eudicotyledons</taxon>
        <taxon>Gunneridae</taxon>
        <taxon>Pentapetalae</taxon>
        <taxon>rosids</taxon>
        <taxon>fabids</taxon>
        <taxon>Fabales</taxon>
        <taxon>Fabaceae</taxon>
        <taxon>Papilionoideae</taxon>
        <taxon>50 kb inversion clade</taxon>
        <taxon>NPAAA clade</taxon>
        <taxon>Hologalegina</taxon>
        <taxon>IRL clade</taxon>
        <taxon>Trifolieae</taxon>
        <taxon>Trifolium</taxon>
    </lineage>
</organism>
<feature type="non-terminal residue" evidence="9">
    <location>
        <position position="71"/>
    </location>
</feature>
<reference evidence="9 10" key="1">
    <citation type="journal article" date="2018" name="Front. Plant Sci.">
        <title>Red Clover (Trifolium pratense) and Zigzag Clover (T. medium) - A Picture of Genomic Similarities and Differences.</title>
        <authorList>
            <person name="Dluhosova J."/>
            <person name="Istvanek J."/>
            <person name="Nedelnik J."/>
            <person name="Repkova J."/>
        </authorList>
    </citation>
    <scope>NUCLEOTIDE SEQUENCE [LARGE SCALE GENOMIC DNA]</scope>
    <source>
        <strain evidence="10">cv. 10/8</strain>
        <tissue evidence="9">Leaf</tissue>
    </source>
</reference>
<keyword evidence="9" id="KW-0808">Transferase</keyword>
<dbReference type="InterPro" id="IPR046956">
    <property type="entry name" value="RLP23-like"/>
</dbReference>
<protein>
    <submittedName>
        <fullName evidence="9">Leucine-rich repeat receptor protein kinase EXS-like</fullName>
    </submittedName>
</protein>
<name>A0A392TY50_9FABA</name>
<feature type="transmembrane region" description="Helical" evidence="8">
    <location>
        <begin position="25"/>
        <end position="48"/>
    </location>
</feature>
<comment type="caution">
    <text evidence="9">The sequence shown here is derived from an EMBL/GenBank/DDBJ whole genome shotgun (WGS) entry which is preliminary data.</text>
</comment>
<comment type="subcellular location">
    <subcellularLocation>
        <location evidence="1">Membrane</location>
        <topology evidence="1">Single-pass type I membrane protein</topology>
    </subcellularLocation>
</comment>
<evidence type="ECO:0000313" key="9">
    <source>
        <dbReference type="EMBL" id="MCI65427.1"/>
    </source>
</evidence>
<dbReference type="GO" id="GO:0016301">
    <property type="term" value="F:kinase activity"/>
    <property type="evidence" value="ECO:0007669"/>
    <property type="project" value="UniProtKB-KW"/>
</dbReference>
<evidence type="ECO:0000256" key="8">
    <source>
        <dbReference type="SAM" id="Phobius"/>
    </source>
</evidence>
<keyword evidence="2 8" id="KW-0812">Transmembrane</keyword>
<keyword evidence="9" id="KW-0418">Kinase</keyword>
<evidence type="ECO:0000256" key="5">
    <source>
        <dbReference type="ARBA" id="ARBA00023136"/>
    </source>
</evidence>
<keyword evidence="7" id="KW-0325">Glycoprotein</keyword>
<dbReference type="PANTHER" id="PTHR48063">
    <property type="entry name" value="LRR RECEPTOR-LIKE KINASE"/>
    <property type="match status" value="1"/>
</dbReference>
<sequence>MCPGDISHGSSEIRGDGDEDEVEKVWFYFVIALGFATGLWGVIVTLWLKKNWRHAYFRRVEDVADKIYVAV</sequence>
<dbReference type="AlphaFoldDB" id="A0A392TY50"/>
<dbReference type="GO" id="GO:0016020">
    <property type="term" value="C:membrane"/>
    <property type="evidence" value="ECO:0007669"/>
    <property type="project" value="UniProtKB-SubCell"/>
</dbReference>
<keyword evidence="3" id="KW-0732">Signal</keyword>
<dbReference type="EMBL" id="LXQA010675686">
    <property type="protein sequence ID" value="MCI65427.1"/>
    <property type="molecule type" value="Genomic_DNA"/>
</dbReference>
<keyword evidence="5 8" id="KW-0472">Membrane</keyword>
<evidence type="ECO:0000313" key="10">
    <source>
        <dbReference type="Proteomes" id="UP000265520"/>
    </source>
</evidence>
<accession>A0A392TY50</accession>
<evidence type="ECO:0000256" key="6">
    <source>
        <dbReference type="ARBA" id="ARBA00023170"/>
    </source>
</evidence>
<evidence type="ECO:0000256" key="4">
    <source>
        <dbReference type="ARBA" id="ARBA00022989"/>
    </source>
</evidence>
<keyword evidence="10" id="KW-1185">Reference proteome</keyword>